<dbReference type="CDD" id="cd06551">
    <property type="entry name" value="LPLAT"/>
    <property type="match status" value="1"/>
</dbReference>
<evidence type="ECO:0000313" key="2">
    <source>
        <dbReference type="EMBL" id="SKB71567.1"/>
    </source>
</evidence>
<keyword evidence="2" id="KW-0012">Acyltransferase</keyword>
<dbReference type="SMART" id="SM00563">
    <property type="entry name" value="PlsC"/>
    <property type="match status" value="1"/>
</dbReference>
<evidence type="ECO:0000313" key="3">
    <source>
        <dbReference type="Proteomes" id="UP000190852"/>
    </source>
</evidence>
<dbReference type="Proteomes" id="UP000190852">
    <property type="component" value="Unassembled WGS sequence"/>
</dbReference>
<dbReference type="RefSeq" id="WP_079683916.1">
    <property type="nucleotide sequence ID" value="NZ_FUYQ01000019.1"/>
</dbReference>
<feature type="domain" description="Phospholipid/glycerol acyltransferase" evidence="1">
    <location>
        <begin position="42"/>
        <end position="158"/>
    </location>
</feature>
<dbReference type="SUPFAM" id="SSF69593">
    <property type="entry name" value="Glycerol-3-phosphate (1)-acyltransferase"/>
    <property type="match status" value="1"/>
</dbReference>
<dbReference type="Pfam" id="PF01553">
    <property type="entry name" value="Acyltransferase"/>
    <property type="match status" value="1"/>
</dbReference>
<keyword evidence="3" id="KW-1185">Reference proteome</keyword>
<evidence type="ECO:0000259" key="1">
    <source>
        <dbReference type="SMART" id="SM00563"/>
    </source>
</evidence>
<dbReference type="InterPro" id="IPR002123">
    <property type="entry name" value="Plipid/glycerol_acylTrfase"/>
</dbReference>
<accession>A0A1T5DIV4</accession>
<name>A0A1T5DIV4_9BACT</name>
<proteinExistence type="predicted"/>
<keyword evidence="2" id="KW-0808">Transferase</keyword>
<protein>
    <submittedName>
        <fullName evidence="2">Acyltransferase</fullName>
    </submittedName>
</protein>
<reference evidence="3" key="1">
    <citation type="submission" date="2017-02" db="EMBL/GenBank/DDBJ databases">
        <authorList>
            <person name="Varghese N."/>
            <person name="Submissions S."/>
        </authorList>
    </citation>
    <scope>NUCLEOTIDE SEQUENCE [LARGE SCALE GENOMIC DNA]</scope>
    <source>
        <strain evidence="3">DSM 24967</strain>
    </source>
</reference>
<dbReference type="GO" id="GO:0016746">
    <property type="term" value="F:acyltransferase activity"/>
    <property type="evidence" value="ECO:0007669"/>
    <property type="project" value="UniProtKB-KW"/>
</dbReference>
<organism evidence="2 3">
    <name type="scientific">Parabacteroides chartae</name>
    <dbReference type="NCBI Taxonomy" id="1037355"/>
    <lineage>
        <taxon>Bacteria</taxon>
        <taxon>Pseudomonadati</taxon>
        <taxon>Bacteroidota</taxon>
        <taxon>Bacteroidia</taxon>
        <taxon>Bacteroidales</taxon>
        <taxon>Tannerellaceae</taxon>
        <taxon>Parabacteroides</taxon>
    </lineage>
</organism>
<dbReference type="AlphaFoldDB" id="A0A1T5DIV4"/>
<dbReference type="EMBL" id="FUYQ01000019">
    <property type="protein sequence ID" value="SKB71567.1"/>
    <property type="molecule type" value="Genomic_DNA"/>
</dbReference>
<sequence length="204" mass="24531">MIKANHTFWGGLFFRYYTAIRLRRHFRFIRFEGDVKDNGLPILMIANHFSWWDGFIQLYTNERFFKRRFFVMMLEQQLKKHPILTYAGAFSIRKNARNVVESLDYALQVLTSNQQLLLLFPQGEIKSLYTSDIRFERGLEYLLRKRMNEIQLVFNVNLIDYFSDNKPGLTVYLKEFPLRDITSLERIEDEFNLFAAACKLKQRE</sequence>
<gene>
    <name evidence="2" type="ORF">SAMN05660349_02466</name>
</gene>